<accession>A0A8J4R075</accession>
<feature type="compositionally biased region" description="Polar residues" evidence="1">
    <location>
        <begin position="119"/>
        <end position="129"/>
    </location>
</feature>
<feature type="compositionally biased region" description="Polar residues" evidence="1">
    <location>
        <begin position="158"/>
        <end position="175"/>
    </location>
</feature>
<feature type="region of interest" description="Disordered" evidence="1">
    <location>
        <begin position="310"/>
        <end position="414"/>
    </location>
</feature>
<proteinExistence type="predicted"/>
<evidence type="ECO:0000313" key="3">
    <source>
        <dbReference type="Proteomes" id="UP000737018"/>
    </source>
</evidence>
<organism evidence="2 3">
    <name type="scientific">Castanea mollissima</name>
    <name type="common">Chinese chestnut</name>
    <dbReference type="NCBI Taxonomy" id="60419"/>
    <lineage>
        <taxon>Eukaryota</taxon>
        <taxon>Viridiplantae</taxon>
        <taxon>Streptophyta</taxon>
        <taxon>Embryophyta</taxon>
        <taxon>Tracheophyta</taxon>
        <taxon>Spermatophyta</taxon>
        <taxon>Magnoliopsida</taxon>
        <taxon>eudicotyledons</taxon>
        <taxon>Gunneridae</taxon>
        <taxon>Pentapetalae</taxon>
        <taxon>rosids</taxon>
        <taxon>fabids</taxon>
        <taxon>Fagales</taxon>
        <taxon>Fagaceae</taxon>
        <taxon>Castanea</taxon>
    </lineage>
</organism>
<feature type="compositionally biased region" description="Polar residues" evidence="1">
    <location>
        <begin position="310"/>
        <end position="320"/>
    </location>
</feature>
<dbReference type="PANTHER" id="PTHR38371:SF1">
    <property type="entry name" value="RHO GTPASE-ACTIVATING PROTEIN"/>
    <property type="match status" value="1"/>
</dbReference>
<evidence type="ECO:0000313" key="2">
    <source>
        <dbReference type="EMBL" id="KAF3953791.1"/>
    </source>
</evidence>
<feature type="region of interest" description="Disordered" evidence="1">
    <location>
        <begin position="474"/>
        <end position="497"/>
    </location>
</feature>
<feature type="compositionally biased region" description="Polar residues" evidence="1">
    <location>
        <begin position="475"/>
        <end position="485"/>
    </location>
</feature>
<dbReference type="OrthoDB" id="1671977at2759"/>
<feature type="compositionally biased region" description="Polar residues" evidence="1">
    <location>
        <begin position="549"/>
        <end position="562"/>
    </location>
</feature>
<reference evidence="2" key="1">
    <citation type="submission" date="2020-03" db="EMBL/GenBank/DDBJ databases">
        <title>Castanea mollissima Vanexum genome sequencing.</title>
        <authorList>
            <person name="Staton M."/>
        </authorList>
    </citation>
    <scope>NUCLEOTIDE SEQUENCE</scope>
    <source>
        <tissue evidence="2">Leaf</tissue>
    </source>
</reference>
<feature type="compositionally biased region" description="Polar residues" evidence="1">
    <location>
        <begin position="619"/>
        <end position="637"/>
    </location>
</feature>
<dbReference type="PANTHER" id="PTHR38371">
    <property type="entry name" value="RHO GTPASE-ACTIVATING PROTEIN"/>
    <property type="match status" value="1"/>
</dbReference>
<dbReference type="EMBL" id="JRKL02003934">
    <property type="protein sequence ID" value="KAF3953791.1"/>
    <property type="molecule type" value="Genomic_DNA"/>
</dbReference>
<dbReference type="Proteomes" id="UP000737018">
    <property type="component" value="Unassembled WGS sequence"/>
</dbReference>
<feature type="region of interest" description="Disordered" evidence="1">
    <location>
        <begin position="1"/>
        <end position="185"/>
    </location>
</feature>
<feature type="compositionally biased region" description="Acidic residues" evidence="1">
    <location>
        <begin position="82"/>
        <end position="91"/>
    </location>
</feature>
<feature type="compositionally biased region" description="Low complexity" evidence="1">
    <location>
        <begin position="100"/>
        <end position="110"/>
    </location>
</feature>
<keyword evidence="3" id="KW-1185">Reference proteome</keyword>
<gene>
    <name evidence="2" type="ORF">CMV_020797</name>
</gene>
<feature type="region of interest" description="Disordered" evidence="1">
    <location>
        <begin position="613"/>
        <end position="652"/>
    </location>
</feature>
<feature type="region of interest" description="Disordered" evidence="1">
    <location>
        <begin position="546"/>
        <end position="572"/>
    </location>
</feature>
<comment type="caution">
    <text evidence="2">The sequence shown here is derived from an EMBL/GenBank/DDBJ whole genome shotgun (WGS) entry which is preliminary data.</text>
</comment>
<feature type="compositionally biased region" description="Polar residues" evidence="1">
    <location>
        <begin position="353"/>
        <end position="368"/>
    </location>
</feature>
<sequence>MAGYEPPSFSLGLDLGLDSQPQIAPDKHPTQTPAPHDEDSGPEVMDSDPESRPEPPRILKRLRRGPTATPTTKTRSSHAVDDDIEDFSSEDDFLKDAHPSSQYQSMYSSSKIPLHGSGVLTTKSSSQLNTRKRKQLIDSDSDDLPSCDNVSGEVRKSGQFSTGRQSNSDHSATLSEQKRKESANINQTEDLWKDFYPTKCFGIPTPAFDEICEEYFQSLKDKNVPQRPSYVGSSNNDGHHGNIQNDEQVWDSDDPLPPAHHYFFHHDPRIQNLVRNRLPNFFPLGVINNRKYQQPNASAIDYMRQFNNEEASKRQATQKLNVDKSSTRGRNKLKKSNTEDVVLASGGWMDPKQNATQKININRSTNGRSKSRKSHAKEVSQAPGSWVEPKSHASTPKDAGKRRVQANGESAGHWFTNSDGRKVYITRSGQELTDQSAYRQYWKTHLTKFVADAHPPSQYQSMYSSSKIPLHGSGVLTTKSSSQLNTRKRKQVSDTSASVSLETSRIELIFPRLTQSPLRMFQLIDSDSDDPPSCDNVSGEVRKIGLFSTGRQSNSDHSATLSEQKRKESANINQTEDLWKDFCPTKSFGIPTLAFDEVFEEYFQSLTEKNVPQRPSYAGTINNDGHHGNTTNSQNDEQIWDSDDPLPPAHHY</sequence>
<protein>
    <submittedName>
        <fullName evidence="2">Uncharacterized protein</fullName>
    </submittedName>
</protein>
<feature type="compositionally biased region" description="Basic and acidic residues" evidence="1">
    <location>
        <begin position="25"/>
        <end position="39"/>
    </location>
</feature>
<name>A0A8J4R075_9ROSI</name>
<evidence type="ECO:0000256" key="1">
    <source>
        <dbReference type="SAM" id="MobiDB-lite"/>
    </source>
</evidence>
<dbReference type="AlphaFoldDB" id="A0A8J4R075"/>
<feature type="compositionally biased region" description="Low complexity" evidence="1">
    <location>
        <begin position="10"/>
        <end position="19"/>
    </location>
</feature>